<reference evidence="2 3" key="1">
    <citation type="submission" date="2019-01" db="EMBL/GenBank/DDBJ databases">
        <authorList>
            <person name="Chen W.-M."/>
        </authorList>
    </citation>
    <scope>NUCLEOTIDE SEQUENCE [LARGE SCALE GENOMIC DNA]</scope>
    <source>
        <strain evidence="2 3">YBJ-36</strain>
    </source>
</reference>
<accession>A0A3S2Y350</accession>
<keyword evidence="3" id="KW-1185">Reference proteome</keyword>
<dbReference type="Proteomes" id="UP000282759">
    <property type="component" value="Unassembled WGS sequence"/>
</dbReference>
<dbReference type="EMBL" id="SACK01000001">
    <property type="protein sequence ID" value="RVU02406.1"/>
    <property type="molecule type" value="Genomic_DNA"/>
</dbReference>
<keyword evidence="1" id="KW-0472">Membrane</keyword>
<feature type="transmembrane region" description="Helical" evidence="1">
    <location>
        <begin position="6"/>
        <end position="22"/>
    </location>
</feature>
<keyword evidence="1" id="KW-0812">Transmembrane</keyword>
<comment type="caution">
    <text evidence="2">The sequence shown here is derived from an EMBL/GenBank/DDBJ whole genome shotgun (WGS) entry which is preliminary data.</text>
</comment>
<organism evidence="2 3">
    <name type="scientific">Mucilaginibacter limnophilus</name>
    <dbReference type="NCBI Taxonomy" id="1932778"/>
    <lineage>
        <taxon>Bacteria</taxon>
        <taxon>Pseudomonadati</taxon>
        <taxon>Bacteroidota</taxon>
        <taxon>Sphingobacteriia</taxon>
        <taxon>Sphingobacteriales</taxon>
        <taxon>Sphingobacteriaceae</taxon>
        <taxon>Mucilaginibacter</taxon>
    </lineage>
</organism>
<gene>
    <name evidence="2" type="ORF">EOD41_00250</name>
</gene>
<feature type="transmembrane region" description="Helical" evidence="1">
    <location>
        <begin position="42"/>
        <end position="60"/>
    </location>
</feature>
<dbReference type="RefSeq" id="WP_127702782.1">
    <property type="nucleotide sequence ID" value="NZ_SACK01000001.1"/>
</dbReference>
<proteinExistence type="predicted"/>
<evidence type="ECO:0000313" key="3">
    <source>
        <dbReference type="Proteomes" id="UP000282759"/>
    </source>
</evidence>
<dbReference type="AlphaFoldDB" id="A0A3S2Y350"/>
<evidence type="ECO:0000256" key="1">
    <source>
        <dbReference type="SAM" id="Phobius"/>
    </source>
</evidence>
<sequence length="61" mass="7041">MYYLTFLIPLLLFVAAIKNYRAHKRLMGSGRIVDIHAAKNRYALYTTGAVFTLITLLFIVY</sequence>
<keyword evidence="1" id="KW-1133">Transmembrane helix</keyword>
<name>A0A3S2Y350_9SPHI</name>
<protein>
    <submittedName>
        <fullName evidence="2">Uncharacterized protein</fullName>
    </submittedName>
</protein>
<evidence type="ECO:0000313" key="2">
    <source>
        <dbReference type="EMBL" id="RVU02406.1"/>
    </source>
</evidence>